<evidence type="ECO:0000313" key="3">
    <source>
        <dbReference type="EMBL" id="KAG9439188.1"/>
    </source>
</evidence>
<dbReference type="InterPro" id="IPR050232">
    <property type="entry name" value="FBL13/AtMIF1-like"/>
</dbReference>
<evidence type="ECO:0000259" key="1">
    <source>
        <dbReference type="Pfam" id="PF00646"/>
    </source>
</evidence>
<dbReference type="InterPro" id="IPR053781">
    <property type="entry name" value="F-box_AtFBL13-like"/>
</dbReference>
<evidence type="ECO:0000259" key="2">
    <source>
        <dbReference type="Pfam" id="PF23622"/>
    </source>
</evidence>
<dbReference type="Pfam" id="PF00646">
    <property type="entry name" value="F-box"/>
    <property type="match status" value="1"/>
</dbReference>
<accession>A0AAV7DW53</accession>
<dbReference type="Gene3D" id="3.80.10.10">
    <property type="entry name" value="Ribonuclease Inhibitor"/>
    <property type="match status" value="1"/>
</dbReference>
<dbReference type="CDD" id="cd22160">
    <property type="entry name" value="F-box_AtFBL13-like"/>
    <property type="match status" value="1"/>
</dbReference>
<feature type="domain" description="At1g61320/AtMIF1 LRR" evidence="2">
    <location>
        <begin position="122"/>
        <end position="381"/>
    </location>
</feature>
<dbReference type="Proteomes" id="UP000825729">
    <property type="component" value="Unassembled WGS sequence"/>
</dbReference>
<dbReference type="InterPro" id="IPR032675">
    <property type="entry name" value="LRR_dom_sf"/>
</dbReference>
<dbReference type="SUPFAM" id="SSF52047">
    <property type="entry name" value="RNI-like"/>
    <property type="match status" value="1"/>
</dbReference>
<dbReference type="Pfam" id="PF23622">
    <property type="entry name" value="LRR_At1g61320_AtMIF1"/>
    <property type="match status" value="1"/>
</dbReference>
<sequence length="415" mass="47801">MEEGPRKIAPGYGDRISSLPEPILLHILSFLPTKFAIRTSVLSKTWRHLWTYVPTLDFDDNEFSFFKEDEEPMDTKKAPTDLRLFKDKDRDENFLHVVDEFLGLRNRTDIHKFRLWYSGALCAYRLRTWFSIVKKLNIKEVDIGIYKKQGPFDLPLAVFGTKSLETFKLDLHCSHLRVPNCVGFCQLKILQLVQVKFSSKYIHEKFFSNCPTLEHLTLRLCEFTCSAPLNILASGLKTLDIYQCHGLRKSEMKLKAPNLVTFSYVFTSIAKRYDFSDLVSLAYAKVRVRREGRGNCSSLSQMIRGLHSAKALSICCSSIEILAAEKDLPTYPMLQNLERLNLIAYVCSCSYYLKAVGWFFSQCPNLNKLVIDDFETKSKHMGGFICFQGKGTFRRYIGKKIANWLKTLQNVPLLA</sequence>
<dbReference type="EMBL" id="JAINDJ010000008">
    <property type="protein sequence ID" value="KAG9439188.1"/>
    <property type="molecule type" value="Genomic_DNA"/>
</dbReference>
<name>A0AAV7DW53_ARIFI</name>
<gene>
    <name evidence="3" type="ORF">H6P81_019353</name>
</gene>
<dbReference type="SUPFAM" id="SSF81383">
    <property type="entry name" value="F-box domain"/>
    <property type="match status" value="1"/>
</dbReference>
<comment type="caution">
    <text evidence="3">The sequence shown here is derived from an EMBL/GenBank/DDBJ whole genome shotgun (WGS) entry which is preliminary data.</text>
</comment>
<evidence type="ECO:0008006" key="5">
    <source>
        <dbReference type="Google" id="ProtNLM"/>
    </source>
</evidence>
<feature type="domain" description="F-box" evidence="1">
    <location>
        <begin position="16"/>
        <end position="53"/>
    </location>
</feature>
<dbReference type="Gene3D" id="1.20.1280.50">
    <property type="match status" value="1"/>
</dbReference>
<dbReference type="InterPro" id="IPR001810">
    <property type="entry name" value="F-box_dom"/>
</dbReference>
<reference evidence="3 4" key="1">
    <citation type="submission" date="2021-07" db="EMBL/GenBank/DDBJ databases">
        <title>The Aristolochia fimbriata genome: insights into angiosperm evolution, floral development and chemical biosynthesis.</title>
        <authorList>
            <person name="Jiao Y."/>
        </authorList>
    </citation>
    <scope>NUCLEOTIDE SEQUENCE [LARGE SCALE GENOMIC DNA]</scope>
    <source>
        <strain evidence="3">IBCAS-2021</strain>
        <tissue evidence="3">Leaf</tissue>
    </source>
</reference>
<organism evidence="3 4">
    <name type="scientific">Aristolochia fimbriata</name>
    <name type="common">White veined hardy Dutchman's pipe vine</name>
    <dbReference type="NCBI Taxonomy" id="158543"/>
    <lineage>
        <taxon>Eukaryota</taxon>
        <taxon>Viridiplantae</taxon>
        <taxon>Streptophyta</taxon>
        <taxon>Embryophyta</taxon>
        <taxon>Tracheophyta</taxon>
        <taxon>Spermatophyta</taxon>
        <taxon>Magnoliopsida</taxon>
        <taxon>Magnoliidae</taxon>
        <taxon>Piperales</taxon>
        <taxon>Aristolochiaceae</taxon>
        <taxon>Aristolochia</taxon>
    </lineage>
</organism>
<dbReference type="PANTHER" id="PTHR31900">
    <property type="entry name" value="F-BOX/RNI SUPERFAMILY PROTEIN-RELATED"/>
    <property type="match status" value="1"/>
</dbReference>
<dbReference type="AlphaFoldDB" id="A0AAV7DW53"/>
<keyword evidence="4" id="KW-1185">Reference proteome</keyword>
<dbReference type="InterPro" id="IPR036047">
    <property type="entry name" value="F-box-like_dom_sf"/>
</dbReference>
<protein>
    <recommendedName>
        <fullName evidence="5">F-box domain-containing protein</fullName>
    </recommendedName>
</protein>
<dbReference type="PANTHER" id="PTHR31900:SF30">
    <property type="entry name" value="SUPERFAMILY PROTEIN, PUTATIVE-RELATED"/>
    <property type="match status" value="1"/>
</dbReference>
<dbReference type="InterPro" id="IPR055357">
    <property type="entry name" value="LRR_At1g61320_AtMIF1"/>
</dbReference>
<evidence type="ECO:0000313" key="4">
    <source>
        <dbReference type="Proteomes" id="UP000825729"/>
    </source>
</evidence>
<proteinExistence type="predicted"/>